<dbReference type="GeneTree" id="ENSGT00390000002634"/>
<keyword evidence="20" id="KW-1185">Reference proteome</keyword>
<keyword evidence="7" id="KW-0540">Nuclease</keyword>
<keyword evidence="9" id="KW-0255">Endonuclease</keyword>
<dbReference type="PANTHER" id="PTHR10858:SF9">
    <property type="entry name" value="DEOXYRIBONUCLEASE-2-ALPHA"/>
    <property type="match status" value="1"/>
</dbReference>
<keyword evidence="5" id="KW-0217">Developmental protein</keyword>
<dbReference type="PANTHER" id="PTHR10858">
    <property type="entry name" value="DEOXYRIBONUCLEASE II"/>
    <property type="match status" value="1"/>
</dbReference>
<evidence type="ECO:0000256" key="4">
    <source>
        <dbReference type="ARBA" id="ARBA00012036"/>
    </source>
</evidence>
<feature type="signal peptide" evidence="19">
    <location>
        <begin position="1"/>
        <end position="17"/>
    </location>
</feature>
<keyword evidence="12" id="KW-0325">Glycoprotein</keyword>
<comment type="catalytic activity">
    <reaction evidence="1">
        <text>Endonucleolytic cleavage to nucleoside 3'-phosphates and 3'-phosphooligonucleotide end-products.</text>
        <dbReference type="EC" id="3.1.22.1"/>
    </reaction>
</comment>
<reference evidence="21 22" key="1">
    <citation type="submission" date="2025-04" db="UniProtKB">
        <authorList>
            <consortium name="RefSeq"/>
        </authorList>
    </citation>
    <scope>IDENTIFICATION</scope>
</reference>
<comment type="function">
    <text evidence="18">Hydrolyzes DNA under acidic conditions with a preference for double-stranded DNA. Plays a major role in the clearance of nucleic acids generated through apoptosis, hence preventing autoinflammation. Necessary for proper fetal development and for definitive erythropoiesis in fetal liver and bone marrow, where it degrades nuclear DNA expelled from erythroid precursor cells.</text>
</comment>
<keyword evidence="6" id="KW-0053">Apoptosis</keyword>
<evidence type="ECO:0000256" key="1">
    <source>
        <dbReference type="ARBA" id="ARBA00000447"/>
    </source>
</evidence>
<dbReference type="EC" id="3.1.22.1" evidence="4"/>
<evidence type="ECO:0000313" key="21">
    <source>
        <dbReference type="RefSeq" id="XP_031432946.1"/>
    </source>
</evidence>
<evidence type="ECO:0000256" key="13">
    <source>
        <dbReference type="ARBA" id="ARBA00023228"/>
    </source>
</evidence>
<dbReference type="RefSeq" id="XP_031432948.1">
    <property type="nucleotide sequence ID" value="XM_031577088.1"/>
</dbReference>
<evidence type="ECO:0000313" key="22">
    <source>
        <dbReference type="RefSeq" id="XP_031432947.1"/>
    </source>
</evidence>
<dbReference type="AlphaFoldDB" id="A0A6P8GBN9"/>
<keyword evidence="8 19" id="KW-0732">Signal</keyword>
<feature type="chain" id="PRO_5044652916" description="Deoxyribonuclease-2-alpha" evidence="19">
    <location>
        <begin position="18"/>
        <end position="380"/>
    </location>
</feature>
<evidence type="ECO:0000256" key="2">
    <source>
        <dbReference type="ARBA" id="ARBA00004371"/>
    </source>
</evidence>
<dbReference type="GO" id="GO:0006309">
    <property type="term" value="P:apoptotic DNA fragmentation"/>
    <property type="evidence" value="ECO:0007669"/>
    <property type="project" value="TreeGrafter"/>
</dbReference>
<sequence>MLVFALLMIHLPAEGDASQISCYNDKGDTVDWFYLYKLPHHTSHIDGLKYLLMEKSSEGWVDGTGLVNDSTGALARTMGPLYEDGEIGHILYNDQPPHSGKSAEGDLESNICGHTKGVVLFGKERGFWLVHSTPHFPPPKSAGQFSYPSTGVINGQNFLCVTYPLERFQTIGEQLQVNEPHVYDCHVPAALASAVPSMVHLCGKGANDNATDTTSVAANRSVALTSLGGSQFISFAKGASFKNDLYHGWVAPTLQSDLLVQFWRRVRGVLMSDCTLGWKVLNMARLSPGQRFTYKATKDHSKWAVSPNPGSGTMGRAGSGGWVCVGDINRDEAEEQRGGGTVCLQEPAVWKAFRTAAVQCYSCKGDVGKCDTALKDAGRQ</sequence>
<evidence type="ECO:0000256" key="16">
    <source>
        <dbReference type="ARBA" id="ARBA00041918"/>
    </source>
</evidence>
<dbReference type="RefSeq" id="XP_031432947.1">
    <property type="nucleotide sequence ID" value="XM_031577087.1"/>
</dbReference>
<dbReference type="InterPro" id="IPR004947">
    <property type="entry name" value="DNase_II"/>
</dbReference>
<evidence type="ECO:0000256" key="19">
    <source>
        <dbReference type="SAM" id="SignalP"/>
    </source>
</evidence>
<dbReference type="RefSeq" id="XP_031432946.1">
    <property type="nucleotide sequence ID" value="XM_031577086.1"/>
</dbReference>
<evidence type="ECO:0000256" key="5">
    <source>
        <dbReference type="ARBA" id="ARBA00022473"/>
    </source>
</evidence>
<evidence type="ECO:0000256" key="3">
    <source>
        <dbReference type="ARBA" id="ARBA00007527"/>
    </source>
</evidence>
<gene>
    <name evidence="21 22 23 24" type="primary">dnase2</name>
</gene>
<name>A0A6P8GBN9_CLUHA</name>
<evidence type="ECO:0000256" key="11">
    <source>
        <dbReference type="ARBA" id="ARBA00023157"/>
    </source>
</evidence>
<dbReference type="GO" id="GO:0005764">
    <property type="term" value="C:lysosome"/>
    <property type="evidence" value="ECO:0007669"/>
    <property type="project" value="UniProtKB-SubCell"/>
</dbReference>
<keyword evidence="10" id="KW-0378">Hydrolase</keyword>
<dbReference type="CTD" id="1777"/>
<evidence type="ECO:0000313" key="20">
    <source>
        <dbReference type="Proteomes" id="UP000515152"/>
    </source>
</evidence>
<evidence type="ECO:0000256" key="7">
    <source>
        <dbReference type="ARBA" id="ARBA00022722"/>
    </source>
</evidence>
<dbReference type="Pfam" id="PF03265">
    <property type="entry name" value="DNase_II"/>
    <property type="match status" value="1"/>
</dbReference>
<dbReference type="Proteomes" id="UP000515152">
    <property type="component" value="Chromosome 11"/>
</dbReference>
<evidence type="ECO:0000256" key="6">
    <source>
        <dbReference type="ARBA" id="ARBA00022703"/>
    </source>
</evidence>
<evidence type="ECO:0000256" key="14">
    <source>
        <dbReference type="ARBA" id="ARBA00039868"/>
    </source>
</evidence>
<evidence type="ECO:0000256" key="8">
    <source>
        <dbReference type="ARBA" id="ARBA00022729"/>
    </source>
</evidence>
<protein>
    <recommendedName>
        <fullName evidence="14">Deoxyribonuclease-2-alpha</fullName>
        <ecNumber evidence="4">3.1.22.1</ecNumber>
    </recommendedName>
    <alternativeName>
        <fullName evidence="15">Acid DNase</fullName>
    </alternativeName>
    <alternativeName>
        <fullName evidence="17">Deoxyribonuclease II alpha</fullName>
    </alternativeName>
    <alternativeName>
        <fullName evidence="16">Lysosomal DNase II</fullName>
    </alternativeName>
</protein>
<keyword evidence="11" id="KW-1015">Disulfide bond</keyword>
<evidence type="ECO:0000256" key="18">
    <source>
        <dbReference type="ARBA" id="ARBA00045381"/>
    </source>
</evidence>
<evidence type="ECO:0000256" key="10">
    <source>
        <dbReference type="ARBA" id="ARBA00022801"/>
    </source>
</evidence>
<proteinExistence type="inferred from homology"/>
<dbReference type="GO" id="GO:0004531">
    <property type="term" value="F:deoxyribonuclease II activity"/>
    <property type="evidence" value="ECO:0007669"/>
    <property type="project" value="UniProtKB-EC"/>
</dbReference>
<dbReference type="RefSeq" id="XP_031432949.1">
    <property type="nucleotide sequence ID" value="XM_031577089.1"/>
</dbReference>
<evidence type="ECO:0000256" key="17">
    <source>
        <dbReference type="ARBA" id="ARBA00043033"/>
    </source>
</evidence>
<keyword evidence="13" id="KW-0458">Lysosome</keyword>
<evidence type="ECO:0000256" key="12">
    <source>
        <dbReference type="ARBA" id="ARBA00023180"/>
    </source>
</evidence>
<dbReference type="GeneID" id="105891742"/>
<comment type="similarity">
    <text evidence="3">Belongs to the DNase II family.</text>
</comment>
<evidence type="ECO:0000256" key="15">
    <source>
        <dbReference type="ARBA" id="ARBA00041393"/>
    </source>
</evidence>
<comment type="subcellular location">
    <subcellularLocation>
        <location evidence="2">Lysosome</location>
    </subcellularLocation>
</comment>
<organism evidence="20 22">
    <name type="scientific">Clupea harengus</name>
    <name type="common">Atlantic herring</name>
    <dbReference type="NCBI Taxonomy" id="7950"/>
    <lineage>
        <taxon>Eukaryota</taxon>
        <taxon>Metazoa</taxon>
        <taxon>Chordata</taxon>
        <taxon>Craniata</taxon>
        <taxon>Vertebrata</taxon>
        <taxon>Euteleostomi</taxon>
        <taxon>Actinopterygii</taxon>
        <taxon>Neopterygii</taxon>
        <taxon>Teleostei</taxon>
        <taxon>Clupei</taxon>
        <taxon>Clupeiformes</taxon>
        <taxon>Clupeoidei</taxon>
        <taxon>Clupeidae</taxon>
        <taxon>Clupea</taxon>
    </lineage>
</organism>
<evidence type="ECO:0000313" key="24">
    <source>
        <dbReference type="RefSeq" id="XP_031432949.1"/>
    </source>
</evidence>
<evidence type="ECO:0000313" key="23">
    <source>
        <dbReference type="RefSeq" id="XP_031432948.1"/>
    </source>
</evidence>
<accession>A0A6P8GBN9</accession>
<evidence type="ECO:0000256" key="9">
    <source>
        <dbReference type="ARBA" id="ARBA00022759"/>
    </source>
</evidence>